<dbReference type="PANTHER" id="PTHR21255">
    <property type="entry name" value="T-COMPLEX-ASSOCIATED-TESTIS-EXPRESSED 1/ DYNEIN LIGHT CHAIN"/>
    <property type="match status" value="1"/>
</dbReference>
<organism evidence="2 3">
    <name type="scientific">Parnassius mnemosyne</name>
    <name type="common">clouded apollo</name>
    <dbReference type="NCBI Taxonomy" id="213953"/>
    <lineage>
        <taxon>Eukaryota</taxon>
        <taxon>Metazoa</taxon>
        <taxon>Ecdysozoa</taxon>
        <taxon>Arthropoda</taxon>
        <taxon>Hexapoda</taxon>
        <taxon>Insecta</taxon>
        <taxon>Pterygota</taxon>
        <taxon>Neoptera</taxon>
        <taxon>Endopterygota</taxon>
        <taxon>Lepidoptera</taxon>
        <taxon>Glossata</taxon>
        <taxon>Ditrysia</taxon>
        <taxon>Papilionoidea</taxon>
        <taxon>Papilionidae</taxon>
        <taxon>Parnassiinae</taxon>
        <taxon>Parnassini</taxon>
        <taxon>Parnassius</taxon>
        <taxon>Driopa</taxon>
    </lineage>
</organism>
<dbReference type="Pfam" id="PF03645">
    <property type="entry name" value="Tctex-1"/>
    <property type="match status" value="1"/>
</dbReference>
<dbReference type="AlphaFoldDB" id="A0AAV1KNW4"/>
<reference evidence="2 3" key="1">
    <citation type="submission" date="2023-11" db="EMBL/GenBank/DDBJ databases">
        <authorList>
            <person name="Hedman E."/>
            <person name="Englund M."/>
            <person name="Stromberg M."/>
            <person name="Nyberg Akerstrom W."/>
            <person name="Nylinder S."/>
            <person name="Jareborg N."/>
            <person name="Kallberg Y."/>
            <person name="Kronander E."/>
        </authorList>
    </citation>
    <scope>NUCLEOTIDE SEQUENCE [LARGE SCALE GENOMIC DNA]</scope>
</reference>
<comment type="caution">
    <text evidence="2">The sequence shown here is derived from an EMBL/GenBank/DDBJ whole genome shotgun (WGS) entry which is preliminary data.</text>
</comment>
<name>A0AAV1KNW4_9NEOP</name>
<dbReference type="InterPro" id="IPR038586">
    <property type="entry name" value="Tctex-1-like_sf"/>
</dbReference>
<evidence type="ECO:0000313" key="2">
    <source>
        <dbReference type="EMBL" id="CAK1584418.1"/>
    </source>
</evidence>
<gene>
    <name evidence="2" type="ORF">PARMNEM_LOCUS5658</name>
</gene>
<comment type="similarity">
    <text evidence="1">Belongs to the dynein light chain Tctex-type family.</text>
</comment>
<dbReference type="InterPro" id="IPR005334">
    <property type="entry name" value="Tctex-1-like"/>
</dbReference>
<dbReference type="GO" id="GO:0005737">
    <property type="term" value="C:cytoplasm"/>
    <property type="evidence" value="ECO:0007669"/>
    <property type="project" value="TreeGrafter"/>
</dbReference>
<keyword evidence="3" id="KW-1185">Reference proteome</keyword>
<dbReference type="CDD" id="cd21451">
    <property type="entry name" value="DLC-like_TCTEX1D"/>
    <property type="match status" value="1"/>
</dbReference>
<proteinExistence type="inferred from homology"/>
<evidence type="ECO:0000256" key="1">
    <source>
        <dbReference type="ARBA" id="ARBA00005361"/>
    </source>
</evidence>
<evidence type="ECO:0000313" key="3">
    <source>
        <dbReference type="Proteomes" id="UP001314205"/>
    </source>
</evidence>
<dbReference type="Proteomes" id="UP001314205">
    <property type="component" value="Unassembled WGS sequence"/>
</dbReference>
<dbReference type="PANTHER" id="PTHR21255:SF69">
    <property type="entry name" value="AT23443P"/>
    <property type="match status" value="1"/>
</dbReference>
<sequence length="147" mass="17596">MSKEYKRISMKLGDVLFSRRLSKQSQKMVRIYQPTYQLNSKKHFHQENVKKLLQQIVDSELKEVEYSEKIIPDLCLTLAENIRTAIKEENYDRYRIIVSVTIGQKRQQSVHVFHSFLWDHQRDAFVTHNFENCHIYANVVVYGVYLD</sequence>
<dbReference type="Gene3D" id="3.30.1140.40">
    <property type="entry name" value="Tctex-1"/>
    <property type="match status" value="1"/>
</dbReference>
<dbReference type="EMBL" id="CAVLGL010000068">
    <property type="protein sequence ID" value="CAK1584418.1"/>
    <property type="molecule type" value="Genomic_DNA"/>
</dbReference>
<dbReference type="GO" id="GO:0005868">
    <property type="term" value="C:cytoplasmic dynein complex"/>
    <property type="evidence" value="ECO:0007669"/>
    <property type="project" value="TreeGrafter"/>
</dbReference>
<dbReference type="GO" id="GO:0045505">
    <property type="term" value="F:dynein intermediate chain binding"/>
    <property type="evidence" value="ECO:0007669"/>
    <property type="project" value="TreeGrafter"/>
</dbReference>
<dbReference type="GO" id="GO:0007018">
    <property type="term" value="P:microtubule-based movement"/>
    <property type="evidence" value="ECO:0007669"/>
    <property type="project" value="TreeGrafter"/>
</dbReference>
<protein>
    <recommendedName>
        <fullName evidence="4">Tctex1 domain-containing protein 1</fullName>
    </recommendedName>
</protein>
<evidence type="ECO:0008006" key="4">
    <source>
        <dbReference type="Google" id="ProtNLM"/>
    </source>
</evidence>
<accession>A0AAV1KNW4</accession>